<evidence type="ECO:0000313" key="10">
    <source>
        <dbReference type="EMBL" id="TQF14554.1"/>
    </source>
</evidence>
<dbReference type="GO" id="GO:0020037">
    <property type="term" value="F:heme binding"/>
    <property type="evidence" value="ECO:0007669"/>
    <property type="project" value="InterPro"/>
</dbReference>
<dbReference type="PROSITE" id="PS51404">
    <property type="entry name" value="DYP_PEROXIDASE"/>
    <property type="match status" value="1"/>
</dbReference>
<dbReference type="EMBL" id="VIFM01000065">
    <property type="protein sequence ID" value="TQF14554.1"/>
    <property type="molecule type" value="Genomic_DNA"/>
</dbReference>
<feature type="domain" description="DyP dimeric alpha+beta barrel" evidence="9">
    <location>
        <begin position="29"/>
        <end position="190"/>
    </location>
</feature>
<dbReference type="InterPro" id="IPR049509">
    <property type="entry name" value="DyP_N"/>
</dbReference>
<evidence type="ECO:0000256" key="6">
    <source>
        <dbReference type="ARBA" id="ARBA00023004"/>
    </source>
</evidence>
<dbReference type="InterPro" id="IPR011008">
    <property type="entry name" value="Dimeric_a/b-barrel"/>
</dbReference>
<dbReference type="InterPro" id="IPR006314">
    <property type="entry name" value="Dyp_peroxidase"/>
</dbReference>
<name>A0A540X1J3_9BACT</name>
<keyword evidence="3" id="KW-0349">Heme</keyword>
<evidence type="ECO:0000256" key="1">
    <source>
        <dbReference type="ARBA" id="ARBA00001970"/>
    </source>
</evidence>
<evidence type="ECO:0000256" key="4">
    <source>
        <dbReference type="ARBA" id="ARBA00022723"/>
    </source>
</evidence>
<comment type="caution">
    <text evidence="10">The sequence shown here is derived from an EMBL/GenBank/DDBJ whole genome shotgun (WGS) entry which is preliminary data.</text>
</comment>
<comment type="similarity">
    <text evidence="7">Belongs to the DyP-type peroxidase family.</text>
</comment>
<keyword evidence="6" id="KW-0408">Iron</keyword>
<dbReference type="RefSeq" id="WP_141643746.1">
    <property type="nucleotide sequence ID" value="NZ_VIFM01000065.1"/>
</dbReference>
<accession>A0A540X1J3</accession>
<keyword evidence="4" id="KW-0479">Metal-binding</keyword>
<sequence length="525" mass="58777">MRTSEPSLPTSPPWSTPPPELSTQVDLHDVQGVLLHGYRHMGELTLLFLRIDDADGCRRWLRELTSDGTLTQADRTEHPSDSTRDKTRVNVALSHAGLVALEVQEDVLDSFPHELREGMALRAREHLRDVEENDPDRWTLGGTRHEGALHVLLLLYASDSANMEPLLREHRERAQRHGLREVFAQRGQRRAREGDPPGYFRDHFGFLDGVSQPRLEGLDGSTAYPRDYDRPVKRGEFLLGHANEYGEWPLSPHVAEHLPGASALPPVPGLPGRRDLGHNGTFLVLRKLEQDVPAFESFLDEQASLAPEGSPEERREWVASKLVGRKRDGAPLAAPRRHRLLRRLLPFLFQKDGTPARASGTGRPQPDNDFLYARDDPHGYGCPITAHTRRCNPRDALPPSPHVSSDVTRRHRLLRRGFNYEDPEGKGLLFIALNAHVGRQFELVQRSWVHFEQLGGIEGVEDPLAGDGGGRLVIPTEPVRQCATSLRKFVTTRGGGYFFLPSLKALSFLGMKERAADDGRGAPRS</sequence>
<dbReference type="AlphaFoldDB" id="A0A540X1J3"/>
<dbReference type="GO" id="GO:0004601">
    <property type="term" value="F:peroxidase activity"/>
    <property type="evidence" value="ECO:0007669"/>
    <property type="project" value="UniProtKB-KW"/>
</dbReference>
<dbReference type="OrthoDB" id="236246at2"/>
<organism evidence="10 11">
    <name type="scientific">Myxococcus llanfairpwllgwyngyllgogerychwyrndrobwllllantysiliogogogochensis</name>
    <dbReference type="NCBI Taxonomy" id="2590453"/>
    <lineage>
        <taxon>Bacteria</taxon>
        <taxon>Pseudomonadati</taxon>
        <taxon>Myxococcota</taxon>
        <taxon>Myxococcia</taxon>
        <taxon>Myxococcales</taxon>
        <taxon>Cystobacterineae</taxon>
        <taxon>Myxococcaceae</taxon>
        <taxon>Myxococcus</taxon>
    </lineage>
</organism>
<dbReference type="Proteomes" id="UP000315369">
    <property type="component" value="Unassembled WGS sequence"/>
</dbReference>
<feature type="compositionally biased region" description="Pro residues" evidence="8">
    <location>
        <begin position="9"/>
        <end position="20"/>
    </location>
</feature>
<keyword evidence="11" id="KW-1185">Reference proteome</keyword>
<comment type="cofactor">
    <cofactor evidence="1">
        <name>heme b</name>
        <dbReference type="ChEBI" id="CHEBI:60344"/>
    </cofactor>
</comment>
<dbReference type="PANTHER" id="PTHR30521">
    <property type="entry name" value="DEFERROCHELATASE/PEROXIDASE"/>
    <property type="match status" value="1"/>
</dbReference>
<proteinExistence type="inferred from homology"/>
<evidence type="ECO:0000256" key="3">
    <source>
        <dbReference type="ARBA" id="ARBA00022617"/>
    </source>
</evidence>
<dbReference type="GO" id="GO:0005829">
    <property type="term" value="C:cytosol"/>
    <property type="evidence" value="ECO:0007669"/>
    <property type="project" value="TreeGrafter"/>
</dbReference>
<evidence type="ECO:0000259" key="9">
    <source>
        <dbReference type="Pfam" id="PF21105"/>
    </source>
</evidence>
<evidence type="ECO:0000256" key="8">
    <source>
        <dbReference type="SAM" id="MobiDB-lite"/>
    </source>
</evidence>
<feature type="region of interest" description="Disordered" evidence="8">
    <location>
        <begin position="1"/>
        <end position="23"/>
    </location>
</feature>
<dbReference type="GO" id="GO:0046872">
    <property type="term" value="F:metal ion binding"/>
    <property type="evidence" value="ECO:0007669"/>
    <property type="project" value="UniProtKB-KW"/>
</dbReference>
<evidence type="ECO:0000313" key="11">
    <source>
        <dbReference type="Proteomes" id="UP000315369"/>
    </source>
</evidence>
<evidence type="ECO:0000256" key="2">
    <source>
        <dbReference type="ARBA" id="ARBA00022559"/>
    </source>
</evidence>
<gene>
    <name evidence="10" type="ORF">FJV41_18065</name>
</gene>
<keyword evidence="5" id="KW-0560">Oxidoreductase</keyword>
<evidence type="ECO:0000256" key="7">
    <source>
        <dbReference type="ARBA" id="ARBA00025737"/>
    </source>
</evidence>
<reference evidence="10 11" key="1">
    <citation type="submission" date="2019-06" db="EMBL/GenBank/DDBJ databases">
        <authorList>
            <person name="Livingstone P."/>
            <person name="Whitworth D."/>
        </authorList>
    </citation>
    <scope>NUCLEOTIDE SEQUENCE [LARGE SCALE GENOMIC DNA]</scope>
    <source>
        <strain evidence="10 11">AM401</strain>
    </source>
</reference>
<protein>
    <submittedName>
        <fullName evidence="10">Peroxidase</fullName>
    </submittedName>
</protein>
<dbReference type="SUPFAM" id="SSF54909">
    <property type="entry name" value="Dimeric alpha+beta barrel"/>
    <property type="match status" value="1"/>
</dbReference>
<dbReference type="PANTHER" id="PTHR30521:SF4">
    <property type="entry name" value="DEFERROCHELATASE"/>
    <property type="match status" value="1"/>
</dbReference>
<evidence type="ECO:0000256" key="5">
    <source>
        <dbReference type="ARBA" id="ARBA00023002"/>
    </source>
</evidence>
<keyword evidence="2 10" id="KW-0575">Peroxidase</keyword>
<dbReference type="Pfam" id="PF21105">
    <property type="entry name" value="DyP_N"/>
    <property type="match status" value="1"/>
</dbReference>